<dbReference type="InterPro" id="IPR046497">
    <property type="entry name" value="DUF6590"/>
</dbReference>
<dbReference type="PANTHER" id="PTHR35391">
    <property type="entry name" value="C2H2-TYPE DOMAIN-CONTAINING PROTEIN-RELATED"/>
    <property type="match status" value="1"/>
</dbReference>
<feature type="region of interest" description="Disordered" evidence="1">
    <location>
        <begin position="289"/>
        <end position="314"/>
    </location>
</feature>
<evidence type="ECO:0000313" key="3">
    <source>
        <dbReference type="EMBL" id="RDW76761.1"/>
    </source>
</evidence>
<comment type="caution">
    <text evidence="3">The sequence shown here is derived from an EMBL/GenBank/DDBJ whole genome shotgun (WGS) entry which is preliminary data.</text>
</comment>
<feature type="compositionally biased region" description="Basic and acidic residues" evidence="1">
    <location>
        <begin position="19"/>
        <end position="31"/>
    </location>
</feature>
<dbReference type="OrthoDB" id="3559580at2759"/>
<dbReference type="GeneID" id="38117123"/>
<name>A0A3D8RSG9_9EURO</name>
<dbReference type="PANTHER" id="PTHR35391:SF5">
    <property type="entry name" value="DUF6590 DOMAIN-CONTAINING PROTEIN"/>
    <property type="match status" value="1"/>
</dbReference>
<protein>
    <recommendedName>
        <fullName evidence="2">DUF6590 domain-containing protein</fullName>
    </recommendedName>
</protein>
<dbReference type="RefSeq" id="XP_026603073.1">
    <property type="nucleotide sequence ID" value="XM_026748769.1"/>
</dbReference>
<dbReference type="AlphaFoldDB" id="A0A3D8RSG9"/>
<proteinExistence type="predicted"/>
<keyword evidence="4" id="KW-1185">Reference proteome</keyword>
<dbReference type="EMBL" id="PVWQ01000007">
    <property type="protein sequence ID" value="RDW76761.1"/>
    <property type="molecule type" value="Genomic_DNA"/>
</dbReference>
<evidence type="ECO:0000256" key="1">
    <source>
        <dbReference type="SAM" id="MobiDB-lite"/>
    </source>
</evidence>
<accession>A0A3D8RSG9</accession>
<dbReference type="Proteomes" id="UP000256690">
    <property type="component" value="Unassembled WGS sequence"/>
</dbReference>
<organism evidence="3 4">
    <name type="scientific">Aspergillus mulundensis</name>
    <dbReference type="NCBI Taxonomy" id="1810919"/>
    <lineage>
        <taxon>Eukaryota</taxon>
        <taxon>Fungi</taxon>
        <taxon>Dikarya</taxon>
        <taxon>Ascomycota</taxon>
        <taxon>Pezizomycotina</taxon>
        <taxon>Eurotiomycetes</taxon>
        <taxon>Eurotiomycetidae</taxon>
        <taxon>Eurotiales</taxon>
        <taxon>Aspergillaceae</taxon>
        <taxon>Aspergillus</taxon>
        <taxon>Aspergillus subgen. Nidulantes</taxon>
    </lineage>
</organism>
<evidence type="ECO:0000259" key="2">
    <source>
        <dbReference type="Pfam" id="PF20233"/>
    </source>
</evidence>
<gene>
    <name evidence="3" type="ORF">DSM5745_06753</name>
</gene>
<sequence>MSDEYDSEAEAFSGGSHRYQSDPRQGPRHEDDYDPQGQYAYPPSARFANDIPRNVPPHSTAPWELSGHVRSQEGSNYTHSSSWPNNQMYGRGYAPEYAGQTFDGRQEPVYEDQYNGQEEALRYDAHESYQHESYQPQSSRPHVNGFPGYGPPMVHPGPRHASYPEEEATEPPLGHPVTLPSDRVLDRRYMRQSPYYFREGKVFSILWHENDGRGVANETLVSRGPQYRGRFGEPIYSTIRRMVVIKQFDQCSWCFALLSAITTYGGRGVAKRGVDPEKHAIVYMRSTNPEMGRREPNMSKEPLEVAPENPDERLDPMSRLNFGKIYTVEHNVKVLPIGRITSGSMTRFRHYARDELAL</sequence>
<feature type="region of interest" description="Disordered" evidence="1">
    <location>
        <begin position="128"/>
        <end position="179"/>
    </location>
</feature>
<feature type="compositionally biased region" description="Polar residues" evidence="1">
    <location>
        <begin position="131"/>
        <end position="141"/>
    </location>
</feature>
<dbReference type="Pfam" id="PF20233">
    <property type="entry name" value="DUF6590"/>
    <property type="match status" value="1"/>
</dbReference>
<feature type="compositionally biased region" description="Polar residues" evidence="1">
    <location>
        <begin position="72"/>
        <end position="84"/>
    </location>
</feature>
<evidence type="ECO:0000313" key="4">
    <source>
        <dbReference type="Proteomes" id="UP000256690"/>
    </source>
</evidence>
<feature type="region of interest" description="Disordered" evidence="1">
    <location>
        <begin position="1"/>
        <end position="84"/>
    </location>
</feature>
<dbReference type="STRING" id="1810919.A0A3D8RSG9"/>
<reference evidence="3 4" key="1">
    <citation type="journal article" date="2018" name="IMA Fungus">
        <title>IMA Genome-F 9: Draft genome sequence of Annulohypoxylon stygium, Aspergillus mulundensis, Berkeleyomyces basicola (syn. Thielaviopsis basicola), Ceratocystis smalleyi, two Cercospora beticola strains, Coleophoma cylindrospora, Fusarium fracticaudum, Phialophora cf. hyalina, and Morchella septimelata.</title>
        <authorList>
            <person name="Wingfield B.D."/>
            <person name="Bills G.F."/>
            <person name="Dong Y."/>
            <person name="Huang W."/>
            <person name="Nel W.J."/>
            <person name="Swalarsk-Parry B.S."/>
            <person name="Vaghefi N."/>
            <person name="Wilken P.M."/>
            <person name="An Z."/>
            <person name="de Beer Z.W."/>
            <person name="De Vos L."/>
            <person name="Chen L."/>
            <person name="Duong T.A."/>
            <person name="Gao Y."/>
            <person name="Hammerbacher A."/>
            <person name="Kikkert J.R."/>
            <person name="Li Y."/>
            <person name="Li H."/>
            <person name="Li K."/>
            <person name="Li Q."/>
            <person name="Liu X."/>
            <person name="Ma X."/>
            <person name="Naidoo K."/>
            <person name="Pethybridge S.J."/>
            <person name="Sun J."/>
            <person name="Steenkamp E.T."/>
            <person name="van der Nest M.A."/>
            <person name="van Wyk S."/>
            <person name="Wingfield M.J."/>
            <person name="Xiong C."/>
            <person name="Yue Q."/>
            <person name="Zhang X."/>
        </authorList>
    </citation>
    <scope>NUCLEOTIDE SEQUENCE [LARGE SCALE GENOMIC DNA]</scope>
    <source>
        <strain evidence="3 4">DSM 5745</strain>
    </source>
</reference>
<feature type="compositionally biased region" description="Basic and acidic residues" evidence="1">
    <location>
        <begin position="291"/>
        <end position="303"/>
    </location>
</feature>
<feature type="domain" description="DUF6590" evidence="2">
    <location>
        <begin position="196"/>
        <end position="349"/>
    </location>
</feature>